<sequence length="123" mass="13907">MNTDDEYIKIGKLLDDWQNQAERQVEVNQRLVADLEQVEVVAESRDRCVRVVVDSNGALSDLSLSDDMYEYSPDELAGTILNLFVQARADVANQIHELTSAAWGADSPDVKATLRSYRPPRRR</sequence>
<dbReference type="OrthoDB" id="4484388at2"/>
<proteinExistence type="predicted"/>
<name>A0A929RRU7_9ACTO</name>
<dbReference type="AlphaFoldDB" id="A0A929RRU7"/>
<dbReference type="InterPro" id="IPR036894">
    <property type="entry name" value="YbaB-like_sf"/>
</dbReference>
<comment type="caution">
    <text evidence="1">The sequence shown here is derived from an EMBL/GenBank/DDBJ whole genome shotgun (WGS) entry which is preliminary data.</text>
</comment>
<dbReference type="Pfam" id="PF02575">
    <property type="entry name" value="YbaB_DNA_bd"/>
    <property type="match status" value="1"/>
</dbReference>
<dbReference type="GO" id="GO:0003677">
    <property type="term" value="F:DNA binding"/>
    <property type="evidence" value="ECO:0007669"/>
    <property type="project" value="InterPro"/>
</dbReference>
<evidence type="ECO:0000313" key="2">
    <source>
        <dbReference type="Proteomes" id="UP000759246"/>
    </source>
</evidence>
<evidence type="ECO:0000313" key="1">
    <source>
        <dbReference type="EMBL" id="MBF0967404.1"/>
    </source>
</evidence>
<dbReference type="RefSeq" id="WP_073983680.1">
    <property type="nucleotide sequence ID" value="NZ_CAJZKY010000069.1"/>
</dbReference>
<protein>
    <submittedName>
        <fullName evidence="1">YbaB/EbfC family nucleoid-associated protein</fullName>
    </submittedName>
</protein>
<dbReference type="Gene3D" id="3.30.1310.10">
    <property type="entry name" value="Nucleoid-associated protein YbaB-like domain"/>
    <property type="match status" value="1"/>
</dbReference>
<organism evidence="1 2">
    <name type="scientific">Actinomyces bouchesdurhonensis</name>
    <dbReference type="NCBI Taxonomy" id="1852361"/>
    <lineage>
        <taxon>Bacteria</taxon>
        <taxon>Bacillati</taxon>
        <taxon>Actinomycetota</taxon>
        <taxon>Actinomycetes</taxon>
        <taxon>Actinomycetales</taxon>
        <taxon>Actinomycetaceae</taxon>
        <taxon>Actinomyces</taxon>
    </lineage>
</organism>
<accession>A0A929RRU7</accession>
<dbReference type="Proteomes" id="UP000759246">
    <property type="component" value="Unassembled WGS sequence"/>
</dbReference>
<dbReference type="EMBL" id="JABZGF010000460">
    <property type="protein sequence ID" value="MBF0967404.1"/>
    <property type="molecule type" value="Genomic_DNA"/>
</dbReference>
<reference evidence="1" key="1">
    <citation type="submission" date="2020-04" db="EMBL/GenBank/DDBJ databases">
        <title>Deep metagenomics examines the oral microbiome during advanced dental caries in children, revealing novel taxa and co-occurrences with host molecules.</title>
        <authorList>
            <person name="Baker J.L."/>
            <person name="Morton J.T."/>
            <person name="Dinis M."/>
            <person name="Alvarez R."/>
            <person name="Tran N.C."/>
            <person name="Knight R."/>
            <person name="Edlund A."/>
        </authorList>
    </citation>
    <scope>NUCLEOTIDE SEQUENCE</scope>
    <source>
        <strain evidence="1">JCVI_30_bin.13</strain>
    </source>
</reference>
<dbReference type="InterPro" id="IPR004401">
    <property type="entry name" value="YbaB/EbfC"/>
</dbReference>
<dbReference type="SUPFAM" id="SSF82607">
    <property type="entry name" value="YbaB-like"/>
    <property type="match status" value="1"/>
</dbReference>
<gene>
    <name evidence="1" type="ORF">HXK09_09785</name>
</gene>